<accession>A0AAD2JPU3</accession>
<dbReference type="PANTHER" id="PTHR22895:SF0">
    <property type="entry name" value="ARMADILLO REPEAT-CONTAINING PROTEIN 6"/>
    <property type="match status" value="1"/>
</dbReference>
<dbReference type="InterPro" id="IPR056597">
    <property type="entry name" value="ARM_LRRK2"/>
</dbReference>
<feature type="repeat" description="ARM" evidence="2">
    <location>
        <begin position="1106"/>
        <end position="1150"/>
    </location>
</feature>
<proteinExistence type="predicted"/>
<evidence type="ECO:0000313" key="6">
    <source>
        <dbReference type="Proteomes" id="UP001295423"/>
    </source>
</evidence>
<sequence length="1267" mass="137905">MQSDDLLSKNGIPMFGKSGMVLRKEQREELARKRGQCTSCGIKIHIIKVFKKSPLNNSDVWKGICIRCFPSQVPSEVAAKYQKRMAQMQQDHRNKPSFGAVAHTARMTQSNRPQLGAHNGAMPPVMSPSTVPRPKVQPPGKKIRQTSSSDDGSHSRKTHSRTPRGPKPASTSPTSVGSSFPDAETYKTDRVDSKSIAKDLGKHRSSPDVCRTKLHALRNLAEDRHDALKEVKTVMEKYHVDARLMAVATGAVWSVGTKSGDKKKEILDAGFVDVILDLLRKAAKEDAFVAEWALGAITSFAFRDDIRTEIANKDGIEAILGVLERQQSKPTAIEWGCRALASMVDSGDEKQVMYLEKNMGTIENKNGIAIIAGSLKFHFQEPGVQWWALRVLFRLLDRTETDMLRVLTMMNDTDLGSICVKILSTKSKSPELIAQAAEMLFLLVVDGTDSRLRQTSEDCILNLMNCMGEHASNAELIESCTKLLRVVSRGSNHAKSRISEQATGLFAIMTAMSDSPENQALCRAGLTLFWMLSSHVASFEMSLVGAIIDSIQAIVEKHPNDVDLKTAACGLLANVLSTSGSTPEGVKPETVLRLSANTLGDSLLRTQVKRLNSTIYVKFPDYAEKMLNDGLASELLGGLCDPSIETQMASAVTLTSMVSSSDAAKKVCIAAGTLETAAAALLATTSESLAEKLLHLLSAMVVGGKKSIQLPSDLIQAILQVMESFTALDRVACTVIRNAMLVVSPGTKTMNFDGLCQVLVSAIDSPSSHNHLLEEACLALWATLRKQPQNSADISMAYQSMLKMCSKQRSLDSNFDPKLSFAIGGTLTVVLDNMRDMAGHITEDEIDLIINMLDLVIEYDVQNVLLMEKMLDVTFSLCVLKKDIIIQFGVIVVVIDCMVEHEANEKIQGKGCAILALLASTENLQVNLSITETDGIDMLVSAFARFSENIDIQIDTCKALSHLSIDQESRMLISSQGGLILLVNAITTYKDSVSLLECAMGALLNLSADAEEQILASSNMVDVIVRTMNEQLTAPRLQEKALGILQNMSMRSREAKRAIANSGGIGAITLAIREFMGSSAVLERAFTTLWSVGVLSENQVIIANEGGLDLIINGMMANITFEKVQKQACGCLATLSANSDNKALIRDLGGLDAIVYAMWAHYNSQAFLIEGCRALSALAVNVQTNEVMICSEAEITAITASMKRFPHAEKLQEHSCVAMRNFSLSPDNVQLMLPQVEEITELMNRAAEQFPSSCGDRARQVISSLQG</sequence>
<feature type="compositionally biased region" description="Polar residues" evidence="3">
    <location>
        <begin position="169"/>
        <end position="178"/>
    </location>
</feature>
<evidence type="ECO:0000256" key="3">
    <source>
        <dbReference type="SAM" id="MobiDB-lite"/>
    </source>
</evidence>
<dbReference type="AlphaFoldDB" id="A0AAD2JPU3"/>
<dbReference type="InterPro" id="IPR000225">
    <property type="entry name" value="Armadillo"/>
</dbReference>
<dbReference type="PROSITE" id="PS50176">
    <property type="entry name" value="ARM_REPEAT"/>
    <property type="match status" value="4"/>
</dbReference>
<feature type="repeat" description="ARM" evidence="2">
    <location>
        <begin position="1019"/>
        <end position="1063"/>
    </location>
</feature>
<gene>
    <name evidence="5" type="ORF">CYCCA115_LOCUS24322</name>
</gene>
<dbReference type="Proteomes" id="UP001295423">
    <property type="component" value="Unassembled WGS sequence"/>
</dbReference>
<dbReference type="InterPro" id="IPR011989">
    <property type="entry name" value="ARM-like"/>
</dbReference>
<feature type="repeat" description="ARM" evidence="2">
    <location>
        <begin position="977"/>
        <end position="1013"/>
    </location>
</feature>
<keyword evidence="6" id="KW-1185">Reference proteome</keyword>
<dbReference type="PANTHER" id="PTHR22895">
    <property type="entry name" value="ARMADILLO REPEAT-CONTAINING PROTEIN 6"/>
    <property type="match status" value="1"/>
</dbReference>
<dbReference type="Gene3D" id="1.25.10.10">
    <property type="entry name" value="Leucine-rich Repeat Variant"/>
    <property type="match status" value="5"/>
</dbReference>
<dbReference type="Pfam" id="PF23744">
    <property type="entry name" value="ARM_LRRK2"/>
    <property type="match status" value="2"/>
</dbReference>
<feature type="domain" description="LRRK2 ARM repeat" evidence="4">
    <location>
        <begin position="889"/>
        <end position="1050"/>
    </location>
</feature>
<name>A0AAD2JPU3_9STRA</name>
<keyword evidence="1" id="KW-0677">Repeat</keyword>
<feature type="repeat" description="ARM" evidence="2">
    <location>
        <begin position="934"/>
        <end position="978"/>
    </location>
</feature>
<evidence type="ECO:0000313" key="5">
    <source>
        <dbReference type="EMBL" id="CAJ1970302.1"/>
    </source>
</evidence>
<feature type="region of interest" description="Disordered" evidence="3">
    <location>
        <begin position="112"/>
        <end position="191"/>
    </location>
</feature>
<dbReference type="SUPFAM" id="SSF48371">
    <property type="entry name" value="ARM repeat"/>
    <property type="match status" value="3"/>
</dbReference>
<evidence type="ECO:0000256" key="1">
    <source>
        <dbReference type="ARBA" id="ARBA00022737"/>
    </source>
</evidence>
<dbReference type="InterPro" id="IPR016024">
    <property type="entry name" value="ARM-type_fold"/>
</dbReference>
<comment type="caution">
    <text evidence="5">The sequence shown here is derived from an EMBL/GenBank/DDBJ whole genome shotgun (WGS) entry which is preliminary data.</text>
</comment>
<dbReference type="EMBL" id="CAKOGP040002491">
    <property type="protein sequence ID" value="CAJ1970302.1"/>
    <property type="molecule type" value="Genomic_DNA"/>
</dbReference>
<organism evidence="5 6">
    <name type="scientific">Cylindrotheca closterium</name>
    <dbReference type="NCBI Taxonomy" id="2856"/>
    <lineage>
        <taxon>Eukaryota</taxon>
        <taxon>Sar</taxon>
        <taxon>Stramenopiles</taxon>
        <taxon>Ochrophyta</taxon>
        <taxon>Bacillariophyta</taxon>
        <taxon>Bacillariophyceae</taxon>
        <taxon>Bacillariophycidae</taxon>
        <taxon>Bacillariales</taxon>
        <taxon>Bacillariaceae</taxon>
        <taxon>Cylindrotheca</taxon>
    </lineage>
</organism>
<feature type="compositionally biased region" description="Basic residues" evidence="3">
    <location>
        <begin position="155"/>
        <end position="164"/>
    </location>
</feature>
<feature type="domain" description="LRRK2 ARM repeat" evidence="4">
    <location>
        <begin position="1108"/>
        <end position="1252"/>
    </location>
</feature>
<evidence type="ECO:0000259" key="4">
    <source>
        <dbReference type="Pfam" id="PF23744"/>
    </source>
</evidence>
<evidence type="ECO:0000256" key="2">
    <source>
        <dbReference type="PROSITE-ProRule" id="PRU00259"/>
    </source>
</evidence>
<dbReference type="SMART" id="SM00185">
    <property type="entry name" value="ARM"/>
    <property type="match status" value="8"/>
</dbReference>
<protein>
    <recommendedName>
        <fullName evidence="4">LRRK2 ARM repeat domain-containing protein</fullName>
    </recommendedName>
</protein>
<reference evidence="5" key="1">
    <citation type="submission" date="2023-08" db="EMBL/GenBank/DDBJ databases">
        <authorList>
            <person name="Audoor S."/>
            <person name="Bilcke G."/>
        </authorList>
    </citation>
    <scope>NUCLEOTIDE SEQUENCE</scope>
</reference>